<evidence type="ECO:0000256" key="7">
    <source>
        <dbReference type="ARBA" id="ARBA00022870"/>
    </source>
</evidence>
<evidence type="ECO:0000313" key="17">
    <source>
        <dbReference type="Proteomes" id="UP000011300"/>
    </source>
</evidence>
<evidence type="ECO:0000256" key="15">
    <source>
        <dbReference type="SAM" id="Phobius"/>
    </source>
</evidence>
<dbReference type="Pfam" id="PF03394">
    <property type="entry name" value="Pox_E8"/>
    <property type="match status" value="1"/>
</dbReference>
<gene>
    <name evidence="16" type="ORF">CRV058</name>
</gene>
<protein>
    <recommendedName>
        <fullName evidence="13">Protein OPG070</fullName>
    </recommendedName>
</protein>
<evidence type="ECO:0000256" key="1">
    <source>
        <dbReference type="ARBA" id="ARBA00004153"/>
    </source>
</evidence>
<accession>Q070J3</accession>
<dbReference type="GO" id="GO:0044167">
    <property type="term" value="C:host cell endoplasmic reticulum membrane"/>
    <property type="evidence" value="ECO:0007669"/>
    <property type="project" value="UniProtKB-SubCell"/>
</dbReference>
<evidence type="ECO:0000313" key="16">
    <source>
        <dbReference type="EMBL" id="ABJ08949.1"/>
    </source>
</evidence>
<feature type="compositionally biased region" description="Low complexity" evidence="14">
    <location>
        <begin position="13"/>
        <end position="25"/>
    </location>
</feature>
<feature type="compositionally biased region" description="Pro residues" evidence="14">
    <location>
        <begin position="488"/>
        <end position="520"/>
    </location>
</feature>
<reference evidence="16 17" key="1">
    <citation type="journal article" date="2006" name="J. Virol.">
        <title>Genome of crocodilepox virus.</title>
        <authorList>
            <person name="Afonso C.L."/>
            <person name="Tulman E.R."/>
            <person name="Delhon G."/>
            <person name="Lu Z."/>
            <person name="Viljoen G.J."/>
            <person name="Wallace D.B."/>
            <person name="Kutish G.F."/>
            <person name="Rock D.L."/>
        </authorList>
    </citation>
    <scope>NUCLEOTIDE SEQUENCE [LARGE SCALE GENOMIC DNA]</scope>
    <source>
        <strain evidence="17">Isolate Crocodylus niloticus/Zimbabwe/Ume/2001</strain>
    </source>
</reference>
<keyword evidence="5 15" id="KW-0812">Transmembrane</keyword>
<organismHost>
    <name type="scientific">Crocodylus johnstoni</name>
    <name type="common">Australian freshwater crocodile</name>
    <dbReference type="NCBI Taxonomy" id="184234"/>
</organismHost>
<feature type="region of interest" description="Disordered" evidence="14">
    <location>
        <begin position="1"/>
        <end position="523"/>
    </location>
</feature>
<keyword evidence="11" id="KW-1035">Host cytoplasm</keyword>
<evidence type="ECO:0000256" key="5">
    <source>
        <dbReference type="ARBA" id="ARBA00022692"/>
    </source>
</evidence>
<feature type="compositionally biased region" description="Pro residues" evidence="14">
    <location>
        <begin position="228"/>
        <end position="244"/>
    </location>
</feature>
<evidence type="ECO:0000256" key="8">
    <source>
        <dbReference type="ARBA" id="ARBA00022989"/>
    </source>
</evidence>
<feature type="transmembrane region" description="Helical" evidence="15">
    <location>
        <begin position="756"/>
        <end position="780"/>
    </location>
</feature>
<keyword evidence="17" id="KW-1185">Reference proteome</keyword>
<dbReference type="GO" id="GO:0044423">
    <property type="term" value="C:virion component"/>
    <property type="evidence" value="ECO:0007669"/>
    <property type="project" value="UniProtKB-KW"/>
</dbReference>
<sequence>MPERSRRVFRVTAPSGRGSGAAKRAAAPHELEKRPRSSRRSSLDPATGRDDRSLDPIDPGPISAAGQPVPAPRTGNRPIPSLKKNPPRPAPLPQSRQARPVGRRARTPPPIPAPRRDNLPVAAPRRARTPSPVPAPRAKTPPVPAPRARDQPPVPAPRANPPNQPPVPAPRANPPNQPPVPAPRANPPNQPPVPAPRANPPNQPPVPAPRANPPNQPPVPAPRARDQPPVPTPRRIPPQPPVPAPRARDQPPVPAPRARTPPVPAPRARTPPVPAPRANPPNQPVPAPRANPPNQPVPAPRANPPNQPVPAPRANPPNQPVPAPRANPPNQPVPAPRANPPNQPVPAPRANPPNQPVPAPRARDQPNQPVPAPRARDQPNQPVPAPRANSPPQPRLPKIEAAQPSRRSAILALYPPRSAAESNLIRPLPRLLTNDKKPAASSSDTAPPPPARFPGPSAEDASNRRPAQKICYDADPRQSQDPEHPVRKPPLPPRPRRPPPQLPPQPPQDPQNPPAGPAAPGPVENMQRRVRDQETFHTKDYQPLLKYTALFHPYSRGWIPETMMWYSSYATLNLTNYHPITLQLLKKLGFMLSLDKTPRSPYVDRINTDAVALGNFRGHFVEFYKRFQQLPTSEFISFLLLAAIPVYNILFYYTDEIFDSDKHGLMSSFYANRDTHVAVAKYLLYGGDYKPIFWKTEERNFLDPDYDHGGVRYCRISLYEFNRNLPPSSHNFTPLIDYETLANMSAILQYTNRDPVLALLMFYLPGVSVTTAFTPAVEFLMRKLGLEKKDVVLA</sequence>
<dbReference type="InterPro" id="IPR005057">
    <property type="entry name" value="Poxvirus_E8"/>
</dbReference>
<dbReference type="Proteomes" id="UP000011300">
    <property type="component" value="Segment"/>
</dbReference>
<name>Q070J3_CPRVZ</name>
<feature type="compositionally biased region" description="Basic and acidic residues" evidence="14">
    <location>
        <begin position="472"/>
        <end position="486"/>
    </location>
</feature>
<keyword evidence="4" id="KW-0597">Phosphoprotein</keyword>
<feature type="transmembrane region" description="Helical" evidence="15">
    <location>
        <begin position="635"/>
        <end position="653"/>
    </location>
</feature>
<keyword evidence="8 15" id="KW-1133">Transmembrane helix</keyword>
<dbReference type="GeneID" id="4363321"/>
<keyword evidence="9 15" id="KW-0472">Membrane</keyword>
<dbReference type="EMBL" id="DQ356948">
    <property type="protein sequence ID" value="ABJ08949.1"/>
    <property type="molecule type" value="Genomic_DNA"/>
</dbReference>
<evidence type="ECO:0000256" key="10">
    <source>
        <dbReference type="ARBA" id="ARBA00023184"/>
    </source>
</evidence>
<evidence type="ECO:0000256" key="3">
    <source>
        <dbReference type="ARBA" id="ARBA00004328"/>
    </source>
</evidence>
<evidence type="ECO:0000256" key="13">
    <source>
        <dbReference type="ARBA" id="ARBA00034818"/>
    </source>
</evidence>
<evidence type="ECO:0000256" key="9">
    <source>
        <dbReference type="ARBA" id="ARBA00023136"/>
    </source>
</evidence>
<feature type="compositionally biased region" description="Pro residues" evidence="14">
    <location>
        <begin position="381"/>
        <end position="395"/>
    </location>
</feature>
<organismHost>
    <name type="scientific">Crocodylus niloticus</name>
    <name type="common">Nile crocodile</name>
    <name type="synonym">African crocodile</name>
    <dbReference type="NCBI Taxonomy" id="8501"/>
</organismHost>
<evidence type="ECO:0000256" key="2">
    <source>
        <dbReference type="ARBA" id="ARBA00004192"/>
    </source>
</evidence>
<dbReference type="KEGG" id="vg:4363321"/>
<organismHost>
    <name type="scientific">Crocodylus porosus</name>
    <name type="common">Saltwater crocodile</name>
    <name type="synonym">Estuarine crocodile</name>
    <dbReference type="NCBI Taxonomy" id="8502"/>
</organismHost>
<feature type="compositionally biased region" description="Pro residues" evidence="14">
    <location>
        <begin position="152"/>
        <end position="221"/>
    </location>
</feature>
<keyword evidence="10" id="KW-1038">Host endoplasmic reticulum</keyword>
<evidence type="ECO:0000256" key="6">
    <source>
        <dbReference type="ARBA" id="ARBA00022844"/>
    </source>
</evidence>
<feature type="compositionally biased region" description="Pro residues" evidence="14">
    <location>
        <begin position="131"/>
        <end position="145"/>
    </location>
</feature>
<proteinExistence type="inferred from homology"/>
<evidence type="ECO:0000256" key="11">
    <source>
        <dbReference type="ARBA" id="ARBA00023200"/>
    </source>
</evidence>
<evidence type="ECO:0000256" key="14">
    <source>
        <dbReference type="SAM" id="MobiDB-lite"/>
    </source>
</evidence>
<keyword evidence="6" id="KW-0946">Virion</keyword>
<keyword evidence="7" id="KW-1043">Host membrane</keyword>
<feature type="compositionally biased region" description="Pro residues" evidence="14">
    <location>
        <begin position="251"/>
        <end position="359"/>
    </location>
</feature>
<organism evidence="16 17">
    <name type="scientific">Nile crocodilepox virus (isolate Crocodylus niloticus/Zimbabwe/Ume/2001)</name>
    <name type="common">CRV</name>
    <dbReference type="NCBI Taxonomy" id="1289473"/>
    <lineage>
        <taxon>Viruses</taxon>
        <taxon>Varidnaviria</taxon>
        <taxon>Bamfordvirae</taxon>
        <taxon>Nucleocytoviricota</taxon>
        <taxon>Pokkesviricetes</taxon>
        <taxon>Chitovirales</taxon>
        <taxon>Poxviridae</taxon>
        <taxon>Chordopoxvirinae</taxon>
        <taxon>Crocodylidpoxvirus</taxon>
        <taxon>Crocodylidpoxvirus nilecrocodilepox</taxon>
        <taxon>Nile crocodilepox virus</taxon>
    </lineage>
</organism>
<evidence type="ECO:0000256" key="12">
    <source>
        <dbReference type="ARBA" id="ARBA00034768"/>
    </source>
</evidence>
<comment type="subcellular location">
    <subcellularLocation>
        <location evidence="2">Host cytoplasm</location>
    </subcellularLocation>
    <subcellularLocation>
        <location evidence="1">Host endoplasmic reticulum membrane</location>
        <topology evidence="1">Multi-pass membrane protein</topology>
    </subcellularLocation>
    <subcellularLocation>
        <location evidence="3">Virion</location>
    </subcellularLocation>
</comment>
<evidence type="ECO:0000256" key="4">
    <source>
        <dbReference type="ARBA" id="ARBA00022553"/>
    </source>
</evidence>
<comment type="similarity">
    <text evidence="12">Belongs to the orthopoxvirus OPG070 family.</text>
</comment>
<dbReference type="RefSeq" id="YP_784248.1">
    <property type="nucleotide sequence ID" value="NC_008030.1"/>
</dbReference>